<reference evidence="9" key="2">
    <citation type="journal article" date="2023" name="Plants (Basel)">
        <title>Annotation of the Turnera subulata (Passifloraceae) Draft Genome Reveals the S-Locus Evolved after the Divergence of Turneroideae from Passifloroideae in a Stepwise Manner.</title>
        <authorList>
            <person name="Henning P.M."/>
            <person name="Roalson E.H."/>
            <person name="Mir W."/>
            <person name="McCubbin A.G."/>
            <person name="Shore J.S."/>
        </authorList>
    </citation>
    <scope>NUCLEOTIDE SEQUENCE</scope>
    <source>
        <strain evidence="9">F60SS</strain>
    </source>
</reference>
<dbReference type="Pfam" id="PF00271">
    <property type="entry name" value="Helicase_C"/>
    <property type="match status" value="1"/>
</dbReference>
<keyword evidence="3" id="KW-0378">Hydrolase</keyword>
<keyword evidence="4" id="KW-0347">Helicase</keyword>
<evidence type="ECO:0000256" key="3">
    <source>
        <dbReference type="ARBA" id="ARBA00022801"/>
    </source>
</evidence>
<keyword evidence="5" id="KW-0067">ATP-binding</keyword>
<dbReference type="GO" id="GO:0003724">
    <property type="term" value="F:RNA helicase activity"/>
    <property type="evidence" value="ECO:0007669"/>
    <property type="project" value="UniProtKB-EC"/>
</dbReference>
<organism evidence="9 10">
    <name type="scientific">Turnera subulata</name>
    <dbReference type="NCBI Taxonomy" id="218843"/>
    <lineage>
        <taxon>Eukaryota</taxon>
        <taxon>Viridiplantae</taxon>
        <taxon>Streptophyta</taxon>
        <taxon>Embryophyta</taxon>
        <taxon>Tracheophyta</taxon>
        <taxon>Spermatophyta</taxon>
        <taxon>Magnoliopsida</taxon>
        <taxon>eudicotyledons</taxon>
        <taxon>Gunneridae</taxon>
        <taxon>Pentapetalae</taxon>
        <taxon>rosids</taxon>
        <taxon>fabids</taxon>
        <taxon>Malpighiales</taxon>
        <taxon>Passifloraceae</taxon>
        <taxon>Turnera</taxon>
    </lineage>
</organism>
<dbReference type="InterPro" id="IPR001650">
    <property type="entry name" value="Helicase_C-like"/>
</dbReference>
<keyword evidence="2" id="KW-0547">Nucleotide-binding</keyword>
<keyword evidence="10" id="KW-1185">Reference proteome</keyword>
<dbReference type="InterPro" id="IPR027417">
    <property type="entry name" value="P-loop_NTPase"/>
</dbReference>
<keyword evidence="6" id="KW-0694">RNA-binding</keyword>
<dbReference type="Pfam" id="PF00270">
    <property type="entry name" value="DEAD"/>
    <property type="match status" value="1"/>
</dbReference>
<dbReference type="SUPFAM" id="SSF52540">
    <property type="entry name" value="P-loop containing nucleoside triphosphate hydrolases"/>
    <property type="match status" value="1"/>
</dbReference>
<dbReference type="AlphaFoldDB" id="A0A9Q0J0M3"/>
<dbReference type="PANTHER" id="PTHR47958">
    <property type="entry name" value="ATP-DEPENDENT RNA HELICASE DBP3"/>
    <property type="match status" value="1"/>
</dbReference>
<evidence type="ECO:0000256" key="2">
    <source>
        <dbReference type="ARBA" id="ARBA00022741"/>
    </source>
</evidence>
<proteinExistence type="predicted"/>
<feature type="signal peptide" evidence="7">
    <location>
        <begin position="1"/>
        <end position="31"/>
    </location>
</feature>
<dbReference type="EMBL" id="JAKUCV010007282">
    <property type="protein sequence ID" value="KAJ4824053.1"/>
    <property type="molecule type" value="Genomic_DNA"/>
</dbReference>
<dbReference type="InterPro" id="IPR011545">
    <property type="entry name" value="DEAD/DEAH_box_helicase_dom"/>
</dbReference>
<evidence type="ECO:0000313" key="9">
    <source>
        <dbReference type="EMBL" id="KAJ4824053.1"/>
    </source>
</evidence>
<evidence type="ECO:0000256" key="7">
    <source>
        <dbReference type="SAM" id="SignalP"/>
    </source>
</evidence>
<dbReference type="EC" id="3.6.4.13" evidence="1"/>
<evidence type="ECO:0000256" key="5">
    <source>
        <dbReference type="ARBA" id="ARBA00022840"/>
    </source>
</evidence>
<sequence>MSMGQTAQRPPRGARMVYSLAHILSLARVLSMLIHEEARKFAYQTGVKVVVAYGGAPINQQLQELERNVDILVATPGRYLALVEADRMLDMGFQPRIRRTVEQMDMPRPGLRQTILFNVTFTKEIQQLASDFLANYRANGVQGKQALTLVFVETTKDADSFEHWLCINGFSATSIHGDKTQQEREQALRSLKSHNTPILVATDDS</sequence>
<feature type="chain" id="PRO_5040499306" description="RNA helicase" evidence="7">
    <location>
        <begin position="32"/>
        <end position="205"/>
    </location>
</feature>
<feature type="domain" description="Helicase ATP-binding" evidence="8">
    <location>
        <begin position="1"/>
        <end position="139"/>
    </location>
</feature>
<gene>
    <name evidence="9" type="ORF">Tsubulata_032058</name>
</gene>
<dbReference type="GO" id="GO:0003723">
    <property type="term" value="F:RNA binding"/>
    <property type="evidence" value="ECO:0007669"/>
    <property type="project" value="UniProtKB-KW"/>
</dbReference>
<accession>A0A9Q0J0M3</accession>
<dbReference type="OrthoDB" id="196131at2759"/>
<dbReference type="PROSITE" id="PS51192">
    <property type="entry name" value="HELICASE_ATP_BIND_1"/>
    <property type="match status" value="1"/>
</dbReference>
<comment type="caution">
    <text evidence="9">The sequence shown here is derived from an EMBL/GenBank/DDBJ whole genome shotgun (WGS) entry which is preliminary data.</text>
</comment>
<reference evidence="9" key="1">
    <citation type="submission" date="2022-02" db="EMBL/GenBank/DDBJ databases">
        <authorList>
            <person name="Henning P.M."/>
            <person name="McCubbin A.G."/>
            <person name="Shore J.S."/>
        </authorList>
    </citation>
    <scope>NUCLEOTIDE SEQUENCE</scope>
    <source>
        <strain evidence="9">F60SS</strain>
        <tissue evidence="9">Leaves</tissue>
    </source>
</reference>
<dbReference type="Gene3D" id="3.40.50.300">
    <property type="entry name" value="P-loop containing nucleotide triphosphate hydrolases"/>
    <property type="match status" value="1"/>
</dbReference>
<dbReference type="InterPro" id="IPR014001">
    <property type="entry name" value="Helicase_ATP-bd"/>
</dbReference>
<dbReference type="GO" id="GO:0005524">
    <property type="term" value="F:ATP binding"/>
    <property type="evidence" value="ECO:0007669"/>
    <property type="project" value="UniProtKB-KW"/>
</dbReference>
<name>A0A9Q0J0M3_9ROSI</name>
<protein>
    <recommendedName>
        <fullName evidence="1">RNA helicase</fullName>
        <ecNumber evidence="1">3.6.4.13</ecNumber>
    </recommendedName>
</protein>
<evidence type="ECO:0000313" key="10">
    <source>
        <dbReference type="Proteomes" id="UP001141552"/>
    </source>
</evidence>
<dbReference type="GO" id="GO:0016787">
    <property type="term" value="F:hydrolase activity"/>
    <property type="evidence" value="ECO:0007669"/>
    <property type="project" value="UniProtKB-KW"/>
</dbReference>
<evidence type="ECO:0000256" key="4">
    <source>
        <dbReference type="ARBA" id="ARBA00022806"/>
    </source>
</evidence>
<evidence type="ECO:0000256" key="6">
    <source>
        <dbReference type="ARBA" id="ARBA00022884"/>
    </source>
</evidence>
<evidence type="ECO:0000259" key="8">
    <source>
        <dbReference type="PROSITE" id="PS51192"/>
    </source>
</evidence>
<evidence type="ECO:0000256" key="1">
    <source>
        <dbReference type="ARBA" id="ARBA00012552"/>
    </source>
</evidence>
<keyword evidence="7" id="KW-0732">Signal</keyword>
<dbReference type="Proteomes" id="UP001141552">
    <property type="component" value="Unassembled WGS sequence"/>
</dbReference>